<dbReference type="Pfam" id="PF24626">
    <property type="entry name" value="SH3_Tf2-1"/>
    <property type="match status" value="1"/>
</dbReference>
<evidence type="ECO:0000313" key="15">
    <source>
        <dbReference type="Proteomes" id="UP000187429"/>
    </source>
</evidence>
<gene>
    <name evidence="14" type="ORF">AYI69_g1538</name>
</gene>
<dbReference type="PANTHER" id="PTHR37984">
    <property type="entry name" value="PROTEIN CBG26694"/>
    <property type="match status" value="1"/>
</dbReference>
<dbReference type="InterPro" id="IPR001584">
    <property type="entry name" value="Integrase_cat-core"/>
</dbReference>
<dbReference type="GO" id="GO:0006508">
    <property type="term" value="P:proteolysis"/>
    <property type="evidence" value="ECO:0007669"/>
    <property type="project" value="UniProtKB-KW"/>
</dbReference>
<dbReference type="Gene3D" id="3.10.20.370">
    <property type="match status" value="1"/>
</dbReference>
<dbReference type="CDD" id="cd09274">
    <property type="entry name" value="RNase_HI_RT_Ty3"/>
    <property type="match status" value="1"/>
</dbReference>
<keyword evidence="8" id="KW-0239">DNA-directed DNA polymerase</keyword>
<keyword evidence="11" id="KW-0511">Multifunctional enzyme</keyword>
<dbReference type="EMBL" id="LSSM01000419">
    <property type="protein sequence ID" value="OMJ28969.1"/>
    <property type="molecule type" value="Genomic_DNA"/>
</dbReference>
<dbReference type="GO" id="GO:0046872">
    <property type="term" value="F:metal ion binding"/>
    <property type="evidence" value="ECO:0007669"/>
    <property type="project" value="UniProtKB-KW"/>
</dbReference>
<feature type="domain" description="Integrase catalytic" evidence="13">
    <location>
        <begin position="601"/>
        <end position="760"/>
    </location>
</feature>
<dbReference type="SUPFAM" id="SSF56672">
    <property type="entry name" value="DNA/RNA polymerases"/>
    <property type="match status" value="1"/>
</dbReference>
<dbReference type="InterPro" id="IPR041577">
    <property type="entry name" value="RT_RNaseH_2"/>
</dbReference>
<organism evidence="14 15">
    <name type="scientific">Smittium culicis</name>
    <dbReference type="NCBI Taxonomy" id="133412"/>
    <lineage>
        <taxon>Eukaryota</taxon>
        <taxon>Fungi</taxon>
        <taxon>Fungi incertae sedis</taxon>
        <taxon>Zoopagomycota</taxon>
        <taxon>Kickxellomycotina</taxon>
        <taxon>Harpellomycetes</taxon>
        <taxon>Harpellales</taxon>
        <taxon>Legeriomycetaceae</taxon>
        <taxon>Smittium</taxon>
    </lineage>
</organism>
<dbReference type="GO" id="GO:0015074">
    <property type="term" value="P:DNA integration"/>
    <property type="evidence" value="ECO:0007669"/>
    <property type="project" value="UniProtKB-KW"/>
</dbReference>
<sequence>MEFQPCDIILGANFIVASNAAYDPVRMTINFKQNNIIAAYEMMPSGINATEWAPLMLAAGAISCLPNADPDITAILREVASLFDPTPSIINTDFPHQLRLTTDQPTHARMRRYSPEEAKILNEHVKELYQSGTDHITHLKNVLHKLEAKGFKLNPKKCLFAVPKVEILGFTVSSNGQEIAEDKIKAVKKFPRPTSVTTVRRFLGMTSFCRSFINNFTEIAAPLYRLLEKKVDFHWSNECDKSFQNLIKAMTSSPVLAHPDTSKAYIMYTDASNIGIGASLHQSQSDGTVRPIAYASRKLLPAEANYCTSDKEALAVVYGFDKFHHYVHGTCTELHTDHRALITALKNEDPRGRIARWNSALQAYDYTVKHVRGLDNGLTDALSRDFPEANDIKKMGIITRSQGPPKRTIRRSGKLDVLASDSDESESSDNCSSDEGVNNDIANSSNQIEEDPHSDIENSQISNKSENLALPSIETITKHQQIDSKSKAIIRILENKHENDSHSNLQAKSYCITDKILHNISDSEKPRVYIPKALVKAIIYHHHDTPLMSHLGHRRTLDKIKQNFFWPKMSRDVFGYIQACRLCQLTKHSTLKAPGELQPIIVSDPFEIVSIDHCGPFTTTEKGNKYILVITDLLTRWVDAIAVPNTSAETTVSVLENRLIATHGSPVKLLSDNGAGFTSHLMKTFCRNYGIKHVFASPYHPETNGMTERFNRTLKAMIKAYTTEEQSVWDQHINMHLYAYRTARHEALGLSPFEALFGRKPRLPAEALRPTDPNLPLSVIAYEQLLQTRLDPIRKTISHNNLMSKRSMESRYNRKHRLVTYKIGDQVLLKRQQKDALHHTLGLSTVYTGPYQVINKIGRVSYLLQIINEDGNTHKTTAHINRIKKYNDREFSPEMGETDNVTNS</sequence>
<evidence type="ECO:0000256" key="10">
    <source>
        <dbReference type="ARBA" id="ARBA00023172"/>
    </source>
</evidence>
<evidence type="ECO:0000313" key="14">
    <source>
        <dbReference type="EMBL" id="OMJ28969.1"/>
    </source>
</evidence>
<keyword evidence="5" id="KW-0460">Magnesium</keyword>
<dbReference type="InterPro" id="IPR012337">
    <property type="entry name" value="RNaseH-like_sf"/>
</dbReference>
<keyword evidence="3" id="KW-0064">Aspartyl protease</keyword>
<reference evidence="15" key="1">
    <citation type="submission" date="2017-01" db="EMBL/GenBank/DDBJ databases">
        <authorList>
            <person name="Wang Y."/>
            <person name="White M."/>
            <person name="Kvist S."/>
            <person name="Moncalvo J.-M."/>
        </authorList>
    </citation>
    <scope>NUCLEOTIDE SEQUENCE [LARGE SCALE GENOMIC DNA]</scope>
    <source>
        <strain evidence="15">ID-206-W2</strain>
    </source>
</reference>
<evidence type="ECO:0000256" key="1">
    <source>
        <dbReference type="ARBA" id="ARBA00022670"/>
    </source>
</evidence>
<dbReference type="Proteomes" id="UP000187429">
    <property type="component" value="Unassembled WGS sequence"/>
</dbReference>
<dbReference type="Pfam" id="PF17921">
    <property type="entry name" value="Integrase_H2C2"/>
    <property type="match status" value="1"/>
</dbReference>
<proteinExistence type="predicted"/>
<dbReference type="GO" id="GO:0003964">
    <property type="term" value="F:RNA-directed DNA polymerase activity"/>
    <property type="evidence" value="ECO:0007669"/>
    <property type="project" value="UniProtKB-KW"/>
</dbReference>
<dbReference type="FunFam" id="1.10.340.70:FF:000001">
    <property type="entry name" value="Retrovirus-related Pol polyprotein from transposon gypsy-like Protein"/>
    <property type="match status" value="1"/>
</dbReference>
<dbReference type="GO" id="GO:0003677">
    <property type="term" value="F:DNA binding"/>
    <property type="evidence" value="ECO:0007669"/>
    <property type="project" value="UniProtKB-KW"/>
</dbReference>
<keyword evidence="8" id="KW-0548">Nucleotidyltransferase</keyword>
<accession>A0A1R1YPX5</accession>
<dbReference type="InterPro" id="IPR043502">
    <property type="entry name" value="DNA/RNA_pol_sf"/>
</dbReference>
<protein>
    <submittedName>
        <fullName evidence="14">Transposon Tf2-6 polyprotein</fullName>
    </submittedName>
</protein>
<evidence type="ECO:0000256" key="6">
    <source>
        <dbReference type="ARBA" id="ARBA00022908"/>
    </source>
</evidence>
<evidence type="ECO:0000256" key="8">
    <source>
        <dbReference type="ARBA" id="ARBA00022932"/>
    </source>
</evidence>
<dbReference type="GO" id="GO:0005634">
    <property type="term" value="C:nucleus"/>
    <property type="evidence" value="ECO:0007669"/>
    <property type="project" value="UniProtKB-ARBA"/>
</dbReference>
<evidence type="ECO:0000256" key="9">
    <source>
        <dbReference type="ARBA" id="ARBA00023125"/>
    </source>
</evidence>
<evidence type="ECO:0000256" key="5">
    <source>
        <dbReference type="ARBA" id="ARBA00022842"/>
    </source>
</evidence>
<dbReference type="InterPro" id="IPR041588">
    <property type="entry name" value="Integrase_H2C2"/>
</dbReference>
<dbReference type="InterPro" id="IPR043128">
    <property type="entry name" value="Rev_trsase/Diguanyl_cyclase"/>
</dbReference>
<dbReference type="GO" id="GO:0004190">
    <property type="term" value="F:aspartic-type endopeptidase activity"/>
    <property type="evidence" value="ECO:0007669"/>
    <property type="project" value="UniProtKB-KW"/>
</dbReference>
<evidence type="ECO:0000256" key="4">
    <source>
        <dbReference type="ARBA" id="ARBA00022801"/>
    </source>
</evidence>
<dbReference type="Gene3D" id="1.10.340.70">
    <property type="match status" value="1"/>
</dbReference>
<dbReference type="InterPro" id="IPR056924">
    <property type="entry name" value="SH3_Tf2-1"/>
</dbReference>
<keyword evidence="2" id="KW-0479">Metal-binding</keyword>
<dbReference type="PANTHER" id="PTHR37984:SF5">
    <property type="entry name" value="PROTEIN NYNRIN-LIKE"/>
    <property type="match status" value="1"/>
</dbReference>
<evidence type="ECO:0000256" key="12">
    <source>
        <dbReference type="SAM" id="MobiDB-lite"/>
    </source>
</evidence>
<dbReference type="AlphaFoldDB" id="A0A1R1YPX5"/>
<dbReference type="FunFam" id="3.10.20.370:FF:000001">
    <property type="entry name" value="Retrovirus-related Pol polyprotein from transposon 17.6-like protein"/>
    <property type="match status" value="1"/>
</dbReference>
<keyword evidence="4" id="KW-0378">Hydrolase</keyword>
<dbReference type="InterPro" id="IPR036397">
    <property type="entry name" value="RNaseH_sf"/>
</dbReference>
<comment type="caution">
    <text evidence="14">The sequence shown here is derived from an EMBL/GenBank/DDBJ whole genome shotgun (WGS) entry which is preliminary data.</text>
</comment>
<dbReference type="OrthoDB" id="3341476at2759"/>
<feature type="region of interest" description="Disordered" evidence="12">
    <location>
        <begin position="395"/>
        <end position="463"/>
    </location>
</feature>
<name>A0A1R1YPX5_9FUNG</name>
<dbReference type="FunFam" id="3.30.420.10:FF:000032">
    <property type="entry name" value="Retrovirus-related Pol polyprotein from transposon 297-like Protein"/>
    <property type="match status" value="1"/>
</dbReference>
<evidence type="ECO:0000256" key="3">
    <source>
        <dbReference type="ARBA" id="ARBA00022750"/>
    </source>
</evidence>
<dbReference type="InterPro" id="IPR050951">
    <property type="entry name" value="Retrovirus_Pol_polyprotein"/>
</dbReference>
<evidence type="ECO:0000259" key="13">
    <source>
        <dbReference type="PROSITE" id="PS50994"/>
    </source>
</evidence>
<dbReference type="Gene3D" id="3.30.70.270">
    <property type="match status" value="2"/>
</dbReference>
<dbReference type="GO" id="GO:0006310">
    <property type="term" value="P:DNA recombination"/>
    <property type="evidence" value="ECO:0007669"/>
    <property type="project" value="UniProtKB-KW"/>
</dbReference>
<dbReference type="SUPFAM" id="SSF53098">
    <property type="entry name" value="Ribonuclease H-like"/>
    <property type="match status" value="1"/>
</dbReference>
<dbReference type="Gene3D" id="3.30.420.10">
    <property type="entry name" value="Ribonuclease H-like superfamily/Ribonuclease H"/>
    <property type="match status" value="1"/>
</dbReference>
<keyword evidence="15" id="KW-1185">Reference proteome</keyword>
<evidence type="ECO:0000256" key="7">
    <source>
        <dbReference type="ARBA" id="ARBA00022918"/>
    </source>
</evidence>
<keyword evidence="7" id="KW-0695">RNA-directed DNA polymerase</keyword>
<dbReference type="FunFam" id="3.30.70.270:FF:000020">
    <property type="entry name" value="Transposon Tf2-6 polyprotein-like Protein"/>
    <property type="match status" value="1"/>
</dbReference>
<keyword evidence="6" id="KW-0229">DNA integration</keyword>
<keyword evidence="8" id="KW-0808">Transferase</keyword>
<dbReference type="GO" id="GO:0003887">
    <property type="term" value="F:DNA-directed DNA polymerase activity"/>
    <property type="evidence" value="ECO:0007669"/>
    <property type="project" value="UniProtKB-KW"/>
</dbReference>
<dbReference type="Pfam" id="PF17919">
    <property type="entry name" value="RT_RNaseH_2"/>
    <property type="match status" value="1"/>
</dbReference>
<dbReference type="Pfam" id="PF00665">
    <property type="entry name" value="rve"/>
    <property type="match status" value="1"/>
</dbReference>
<dbReference type="PROSITE" id="PS50994">
    <property type="entry name" value="INTEGRASE"/>
    <property type="match status" value="1"/>
</dbReference>
<keyword evidence="10" id="KW-0233">DNA recombination</keyword>
<evidence type="ECO:0000256" key="2">
    <source>
        <dbReference type="ARBA" id="ARBA00022723"/>
    </source>
</evidence>
<evidence type="ECO:0000256" key="11">
    <source>
        <dbReference type="ARBA" id="ARBA00023268"/>
    </source>
</evidence>
<keyword evidence="9" id="KW-0238">DNA-binding</keyword>
<keyword evidence="1" id="KW-0645">Protease</keyword>